<sequence>MSLYSSSSNANSSSNNYRLDRGSQQGSRPTRPAYSLLAADKAATASKLFELSTDDFDDIDSMGDMEHTSFGKTSYLAETRQRAVGYKDSVAEDRNGAALLGRRTARSHSYDEQVFNVTPVTGGMLGRFDSSGGQTTLLSPEHKSASSALDLSQESDYMTKYQTPASCRPSQQQSTDSMAKVKFGYEAQSEHTKDVLSSKASNDNTGYLAESQAPNDYSMVETPAFKPPPHPVQGSTVTTRWKRRGRLGLAKPKRNDQDFTTDDNTNGGNGDGVGFGSNSPPKSIEFLGGSSGSIDTKSFGSRHAQSPPRSSSYLLGFGSIDAEASQRHSLVSMDEPAIEFESTFHATRPRHSSKSPPDFSSSGGPLEAARMPYESSAQERSMDISDVSMTSNPKSRPHSPNPDNAVKTPASAGSLSRSSLNGNSGSHGKRVIEGRHADGGDARDYAPSDAAYHRALSPFAGRVRPLGSSVESASNESLGHKAELAASPKMQHKRDSPRLQGPSVVRARTASSLEKRSSTYGDSAMEISSRFQQYEQRMKDVSPQNRSPHERQKGMRGLVRSADVSMGSANSSREEDGEQNNLLDQKAPSESKSALRRLNSASSSARVSEKSAASAYEGRPEHHSVNNASPRLSARRVAGASADNNFEALRRGSAPVVTDENAPNGVHGSAKSTNALSEDRNKQPYLPPVVVVEKPALQAQYVEALSQVVQQRQQPVPAYSQQVITPPQQIPLQQPQTNSQHKPSSQTTPQDQQQQQQQQAVQGGIAMDPKRTLLVNGRSYQKISITGRGGSSKVYKAMSPKHEIFAIKRVSFSRADMQAIEGYINEILLLRKFEGNPYIIQLYDAEINKERGLIHMVMEFGETDLANVLKRQGDRPLSMNMIRIYWEQMLRAVQIIHDERVVHADLKPANYLLVRGSLKLIDFGIAKSIGNDTTNIHRENQVGTVNYMSPEAIKETNTEGGARLMKLGRASDIWSLGIILYQMCYGRTPFAQLALFKKLASIPDPSFVIPYPRYMAGCLQVGTERDPNADTNSKFADGEAKIVVPSDLMQVMKACLERDPNKRITIPKLLTDPLLCPISLENVLPSAMSQMLTLLKRSPQVLDQWDVSEAQNERVLSSLVRTLRLQEQGM</sequence>
<accession>A0ACC1M921</accession>
<evidence type="ECO:0000313" key="1">
    <source>
        <dbReference type="EMBL" id="KAJ2900559.1"/>
    </source>
</evidence>
<evidence type="ECO:0000313" key="2">
    <source>
        <dbReference type="Proteomes" id="UP001139981"/>
    </source>
</evidence>
<keyword evidence="2" id="KW-1185">Reference proteome</keyword>
<name>A0ACC1M921_9FUNG</name>
<reference evidence="1" key="1">
    <citation type="submission" date="2022-07" db="EMBL/GenBank/DDBJ databases">
        <title>Phylogenomic reconstructions and comparative analyses of Kickxellomycotina fungi.</title>
        <authorList>
            <person name="Reynolds N.K."/>
            <person name="Stajich J.E."/>
            <person name="Barry K."/>
            <person name="Grigoriev I.V."/>
            <person name="Crous P."/>
            <person name="Smith M.E."/>
        </authorList>
    </citation>
    <scope>NUCLEOTIDE SEQUENCE</scope>
    <source>
        <strain evidence="1">CBS 190363</strain>
    </source>
</reference>
<keyword evidence="1" id="KW-0418">Kinase</keyword>
<comment type="caution">
    <text evidence="1">The sequence shown here is derived from an EMBL/GenBank/DDBJ whole genome shotgun (WGS) entry which is preliminary data.</text>
</comment>
<proteinExistence type="predicted"/>
<protein>
    <submittedName>
        <fullName evidence="1">Dual-specificity kinase, spindle pole body (SPB) duplication and spindle checkpoint function</fullName>
        <ecNumber evidence="1">2.7.12.1</ecNumber>
    </submittedName>
</protein>
<gene>
    <name evidence="1" type="primary">MPS1</name>
    <name evidence="1" type="ORF">IWW38_000436</name>
</gene>
<organism evidence="1 2">
    <name type="scientific">Coemansia aciculifera</name>
    <dbReference type="NCBI Taxonomy" id="417176"/>
    <lineage>
        <taxon>Eukaryota</taxon>
        <taxon>Fungi</taxon>
        <taxon>Fungi incertae sedis</taxon>
        <taxon>Zoopagomycota</taxon>
        <taxon>Kickxellomycotina</taxon>
        <taxon>Kickxellomycetes</taxon>
        <taxon>Kickxellales</taxon>
        <taxon>Kickxellaceae</taxon>
        <taxon>Coemansia</taxon>
    </lineage>
</organism>
<dbReference type="EMBL" id="JANBVB010000004">
    <property type="protein sequence ID" value="KAJ2900559.1"/>
    <property type="molecule type" value="Genomic_DNA"/>
</dbReference>
<dbReference type="Proteomes" id="UP001139981">
    <property type="component" value="Unassembled WGS sequence"/>
</dbReference>
<dbReference type="EC" id="2.7.12.1" evidence="1"/>
<keyword evidence="1" id="KW-0808">Transferase</keyword>